<evidence type="ECO:0008006" key="3">
    <source>
        <dbReference type="Google" id="ProtNLM"/>
    </source>
</evidence>
<proteinExistence type="predicted"/>
<dbReference type="PANTHER" id="PTHR47326">
    <property type="entry name" value="TRANSPOSABLE ELEMENT TC3 TRANSPOSASE-LIKE PROTEIN"/>
    <property type="match status" value="1"/>
</dbReference>
<dbReference type="InterPro" id="IPR036397">
    <property type="entry name" value="RNaseH_sf"/>
</dbReference>
<dbReference type="Proteomes" id="UP001566132">
    <property type="component" value="Unassembled WGS sequence"/>
</dbReference>
<evidence type="ECO:0000313" key="2">
    <source>
        <dbReference type="Proteomes" id="UP001566132"/>
    </source>
</evidence>
<dbReference type="AlphaFoldDB" id="A0ABD1E2I9"/>
<keyword evidence="2" id="KW-1185">Reference proteome</keyword>
<sequence length="63" mass="7474">MCEILPPTLTARGYLDFLNRRIHEFLEDIPLNERAHIWYQQDGAPAHYGLAVRAWLDEHFPQQ</sequence>
<comment type="caution">
    <text evidence="1">The sequence shown here is derived from an EMBL/GenBank/DDBJ whole genome shotgun (WGS) entry which is preliminary data.</text>
</comment>
<reference evidence="1 2" key="1">
    <citation type="submission" date="2024-05" db="EMBL/GenBank/DDBJ databases">
        <title>Genetic variation in Jamaican populations of the coffee berry borer (Hypothenemus hampei).</title>
        <authorList>
            <person name="Errbii M."/>
            <person name="Myrie A."/>
        </authorList>
    </citation>
    <scope>NUCLEOTIDE SEQUENCE [LARGE SCALE GENOMIC DNA]</scope>
    <source>
        <strain evidence="1">JA-Hopewell-2020-01-JO</strain>
        <tissue evidence="1">Whole body</tissue>
    </source>
</reference>
<dbReference type="Gene3D" id="3.30.420.10">
    <property type="entry name" value="Ribonuclease H-like superfamily/Ribonuclease H"/>
    <property type="match status" value="1"/>
</dbReference>
<dbReference type="EMBL" id="JBDJPC010000015">
    <property type="protein sequence ID" value="KAL1488162.1"/>
    <property type="molecule type" value="Genomic_DNA"/>
</dbReference>
<organism evidence="1 2">
    <name type="scientific">Hypothenemus hampei</name>
    <name type="common">Coffee berry borer</name>
    <dbReference type="NCBI Taxonomy" id="57062"/>
    <lineage>
        <taxon>Eukaryota</taxon>
        <taxon>Metazoa</taxon>
        <taxon>Ecdysozoa</taxon>
        <taxon>Arthropoda</taxon>
        <taxon>Hexapoda</taxon>
        <taxon>Insecta</taxon>
        <taxon>Pterygota</taxon>
        <taxon>Neoptera</taxon>
        <taxon>Endopterygota</taxon>
        <taxon>Coleoptera</taxon>
        <taxon>Polyphaga</taxon>
        <taxon>Cucujiformia</taxon>
        <taxon>Curculionidae</taxon>
        <taxon>Scolytinae</taxon>
        <taxon>Hypothenemus</taxon>
    </lineage>
</organism>
<name>A0ABD1E2I9_HYPHA</name>
<evidence type="ECO:0000313" key="1">
    <source>
        <dbReference type="EMBL" id="KAL1488162.1"/>
    </source>
</evidence>
<accession>A0ABD1E2I9</accession>
<protein>
    <recommendedName>
        <fullName evidence="3">Transposase</fullName>
    </recommendedName>
</protein>
<gene>
    <name evidence="1" type="ORF">ABEB36_015120</name>
</gene>
<dbReference type="PANTHER" id="PTHR47326:SF1">
    <property type="entry name" value="HTH PSQ-TYPE DOMAIN-CONTAINING PROTEIN"/>
    <property type="match status" value="1"/>
</dbReference>